<dbReference type="AlphaFoldDB" id="A0A8R1IJA4"/>
<sequence>MEAETKTQKLAAALNVHKDDPLLQVYSTTQEKLDAVTSQLQKEINKSRGYEREIEDLHGEFELDRLDYLDTIRKQDQQLKLLMQIMDKIQPIIKKDTNYSYLDKIKKEAVWNEDESRWILPDLTLNRTILPIANNGILNIKNSVKKYKNVLRIYERTCKTTDKLSGCRL</sequence>
<proteinExistence type="predicted"/>
<evidence type="ECO:0000313" key="2">
    <source>
        <dbReference type="Proteomes" id="UP000005237"/>
    </source>
</evidence>
<dbReference type="EnsemblMetazoa" id="CJA36041.1">
    <property type="protein sequence ID" value="CJA36041.1"/>
    <property type="gene ID" value="WBGene00211888"/>
</dbReference>
<reference evidence="1" key="2">
    <citation type="submission" date="2022-06" db="UniProtKB">
        <authorList>
            <consortium name="EnsemblMetazoa"/>
        </authorList>
    </citation>
    <scope>IDENTIFICATION</scope>
    <source>
        <strain evidence="1">DF5081</strain>
    </source>
</reference>
<organism evidence="1 2">
    <name type="scientific">Caenorhabditis japonica</name>
    <dbReference type="NCBI Taxonomy" id="281687"/>
    <lineage>
        <taxon>Eukaryota</taxon>
        <taxon>Metazoa</taxon>
        <taxon>Ecdysozoa</taxon>
        <taxon>Nematoda</taxon>
        <taxon>Chromadorea</taxon>
        <taxon>Rhabditida</taxon>
        <taxon>Rhabditina</taxon>
        <taxon>Rhabditomorpha</taxon>
        <taxon>Rhabditoidea</taxon>
        <taxon>Rhabditidae</taxon>
        <taxon>Peloderinae</taxon>
        <taxon>Caenorhabditis</taxon>
    </lineage>
</organism>
<keyword evidence="2" id="KW-1185">Reference proteome</keyword>
<evidence type="ECO:0000313" key="1">
    <source>
        <dbReference type="EnsemblMetazoa" id="CJA36041.1"/>
    </source>
</evidence>
<name>A0A8R1IJA4_CAEJA</name>
<accession>A0A8R1IJA4</accession>
<reference evidence="2" key="1">
    <citation type="submission" date="2010-08" db="EMBL/GenBank/DDBJ databases">
        <authorList>
            <consortium name="Caenorhabditis japonica Sequencing Consortium"/>
            <person name="Wilson R.K."/>
        </authorList>
    </citation>
    <scope>NUCLEOTIDE SEQUENCE [LARGE SCALE GENOMIC DNA]</scope>
    <source>
        <strain evidence="2">DF5081</strain>
    </source>
</reference>
<protein>
    <submittedName>
        <fullName evidence="1">Uncharacterized protein</fullName>
    </submittedName>
</protein>
<dbReference type="Proteomes" id="UP000005237">
    <property type="component" value="Unassembled WGS sequence"/>
</dbReference>